<reference evidence="1 2" key="1">
    <citation type="submission" date="2023-03" db="EMBL/GenBank/DDBJ databases">
        <title>WGS of Gossypium arboreum.</title>
        <authorList>
            <person name="Yu D."/>
        </authorList>
    </citation>
    <scope>NUCLEOTIDE SEQUENCE [LARGE SCALE GENOMIC DNA]</scope>
    <source>
        <tissue evidence="1">Leaf</tissue>
    </source>
</reference>
<sequence>MVDIRCLLLTTMNPDLQKQHEDMVAYDMIEHLKELYQGQARKERFDTSKALFPTQELAINVILQSWPDNYSQFVINFNKNEIDKTFPKSLRMLRTTEGNMKKTGPKPILMAHNNKGKGTAMSILRKLIRPKSAKRLLQGLQRSRTLAKGDVDLRVRNGSRFAALAVGTYTLSLPNGLCFMFRILNGSERKIELEEILEPQNTTKPEIKQQQVPQEIEEQVTVVETQPLRRFLRERDALKRYGFLITTHDDVLLMDQDEPRTYQEVVASLDFEECLKAMS</sequence>
<keyword evidence="2" id="KW-1185">Reference proteome</keyword>
<name>A0ABR0NGJ1_GOSAR</name>
<organism evidence="1 2">
    <name type="scientific">Gossypium arboreum</name>
    <name type="common">Tree cotton</name>
    <name type="synonym">Gossypium nanking</name>
    <dbReference type="NCBI Taxonomy" id="29729"/>
    <lineage>
        <taxon>Eukaryota</taxon>
        <taxon>Viridiplantae</taxon>
        <taxon>Streptophyta</taxon>
        <taxon>Embryophyta</taxon>
        <taxon>Tracheophyta</taxon>
        <taxon>Spermatophyta</taxon>
        <taxon>Magnoliopsida</taxon>
        <taxon>eudicotyledons</taxon>
        <taxon>Gunneridae</taxon>
        <taxon>Pentapetalae</taxon>
        <taxon>rosids</taxon>
        <taxon>malvids</taxon>
        <taxon>Malvales</taxon>
        <taxon>Malvaceae</taxon>
        <taxon>Malvoideae</taxon>
        <taxon>Gossypium</taxon>
    </lineage>
</organism>
<protein>
    <submittedName>
        <fullName evidence="1">Uncharacterized protein</fullName>
    </submittedName>
</protein>
<accession>A0ABR0NGJ1</accession>
<gene>
    <name evidence="1" type="ORF">PVK06_035144</name>
</gene>
<dbReference type="Proteomes" id="UP001358586">
    <property type="component" value="Chromosome 10"/>
</dbReference>
<dbReference type="EMBL" id="JARKNE010000010">
    <property type="protein sequence ID" value="KAK5793960.1"/>
    <property type="molecule type" value="Genomic_DNA"/>
</dbReference>
<evidence type="ECO:0000313" key="2">
    <source>
        <dbReference type="Proteomes" id="UP001358586"/>
    </source>
</evidence>
<evidence type="ECO:0000313" key="1">
    <source>
        <dbReference type="EMBL" id="KAK5793960.1"/>
    </source>
</evidence>
<proteinExistence type="predicted"/>
<comment type="caution">
    <text evidence="1">The sequence shown here is derived from an EMBL/GenBank/DDBJ whole genome shotgun (WGS) entry which is preliminary data.</text>
</comment>